<keyword evidence="2 6" id="KW-0378">Hydrolase</keyword>
<evidence type="ECO:0000256" key="2">
    <source>
        <dbReference type="ARBA" id="ARBA00022801"/>
    </source>
</evidence>
<evidence type="ECO:0000256" key="4">
    <source>
        <dbReference type="ARBA" id="ARBA00023295"/>
    </source>
</evidence>
<dbReference type="Pfam" id="PF00331">
    <property type="entry name" value="Glyco_hydro_10"/>
    <property type="match status" value="1"/>
</dbReference>
<dbReference type="EC" id="3.2.1.8" evidence="6"/>
<comment type="similarity">
    <text evidence="1 6">Belongs to the glycosyl hydrolase 10 (cellulase F) family.</text>
</comment>
<dbReference type="STRING" id="5454.A0A163D709"/>
<comment type="caution">
    <text evidence="7">The sequence shown here is derived from an EMBL/GenBank/DDBJ whole genome shotgun (WGS) entry which is preliminary data.</text>
</comment>
<keyword evidence="7" id="KW-0858">Xylan degradation</keyword>
<dbReference type="GO" id="GO:0031176">
    <property type="term" value="F:endo-1,4-beta-xylanase activity"/>
    <property type="evidence" value="ECO:0007669"/>
    <property type="project" value="UniProtKB-EC"/>
</dbReference>
<organism evidence="7 8">
    <name type="scientific">Didymella rabiei</name>
    <name type="common">Chickpea ascochyta blight fungus</name>
    <name type="synonym">Mycosphaerella rabiei</name>
    <dbReference type="NCBI Taxonomy" id="5454"/>
    <lineage>
        <taxon>Eukaryota</taxon>
        <taxon>Fungi</taxon>
        <taxon>Dikarya</taxon>
        <taxon>Ascomycota</taxon>
        <taxon>Pezizomycotina</taxon>
        <taxon>Dothideomycetes</taxon>
        <taxon>Pleosporomycetidae</taxon>
        <taxon>Pleosporales</taxon>
        <taxon>Pleosporineae</taxon>
        <taxon>Didymellaceae</taxon>
        <taxon>Ascochyta</taxon>
    </lineage>
</organism>
<evidence type="ECO:0000256" key="3">
    <source>
        <dbReference type="ARBA" id="ARBA00023277"/>
    </source>
</evidence>
<gene>
    <name evidence="7" type="ORF">ST47_g5900</name>
</gene>
<dbReference type="AlphaFoldDB" id="A0A163D709"/>
<dbReference type="InterPro" id="IPR044846">
    <property type="entry name" value="GH10"/>
</dbReference>
<dbReference type="PANTHER" id="PTHR31490">
    <property type="entry name" value="GLYCOSYL HYDROLASE"/>
    <property type="match status" value="1"/>
</dbReference>
<evidence type="ECO:0000313" key="7">
    <source>
        <dbReference type="EMBL" id="KZM22956.1"/>
    </source>
</evidence>
<dbReference type="OrthoDB" id="3055998at2759"/>
<keyword evidence="4 6" id="KW-0326">Glycosidase</keyword>
<dbReference type="Gene3D" id="3.20.20.80">
    <property type="entry name" value="Glycosidases"/>
    <property type="match status" value="1"/>
</dbReference>
<dbReference type="PRINTS" id="PR00134">
    <property type="entry name" value="GLHYDRLASE10"/>
</dbReference>
<dbReference type="SMART" id="SM00633">
    <property type="entry name" value="Glyco_10"/>
    <property type="match status" value="1"/>
</dbReference>
<accession>A0A163D709</accession>
<keyword evidence="5 6" id="KW-0624">Polysaccharide degradation</keyword>
<keyword evidence="3 6" id="KW-0119">Carbohydrate metabolism</keyword>
<reference evidence="7 8" key="1">
    <citation type="journal article" date="2016" name="Sci. Rep.">
        <title>Draft genome sequencing and secretome analysis of fungal phytopathogen Ascochyta rabiei provides insight into the necrotrophic effector repertoire.</title>
        <authorList>
            <person name="Verma S."/>
            <person name="Gazara R.K."/>
            <person name="Nizam S."/>
            <person name="Parween S."/>
            <person name="Chattopadhyay D."/>
            <person name="Verma P.K."/>
        </authorList>
    </citation>
    <scope>NUCLEOTIDE SEQUENCE [LARGE SCALE GENOMIC DNA]</scope>
    <source>
        <strain evidence="7 8">ArDII</strain>
    </source>
</reference>
<comment type="catalytic activity">
    <reaction evidence="6">
        <text>Endohydrolysis of (1-&gt;4)-beta-D-xylosidic linkages in xylans.</text>
        <dbReference type="EC" id="3.2.1.8"/>
    </reaction>
</comment>
<dbReference type="InterPro" id="IPR017853">
    <property type="entry name" value="GH"/>
</dbReference>
<evidence type="ECO:0000256" key="1">
    <source>
        <dbReference type="ARBA" id="ARBA00007495"/>
    </source>
</evidence>
<keyword evidence="8" id="KW-1185">Reference proteome</keyword>
<name>A0A163D709_DIDRA</name>
<dbReference type="PANTHER" id="PTHR31490:SF76">
    <property type="entry name" value="ENDO-1,4-BETA-XYLANASE C"/>
    <property type="match status" value="1"/>
</dbReference>
<dbReference type="GO" id="GO:0045493">
    <property type="term" value="P:xylan catabolic process"/>
    <property type="evidence" value="ECO:0007669"/>
    <property type="project" value="UniProtKB-KW"/>
</dbReference>
<dbReference type="SUPFAM" id="SSF51445">
    <property type="entry name" value="(Trans)glycosidases"/>
    <property type="match status" value="1"/>
</dbReference>
<evidence type="ECO:0000256" key="5">
    <source>
        <dbReference type="ARBA" id="ARBA00023326"/>
    </source>
</evidence>
<evidence type="ECO:0000256" key="6">
    <source>
        <dbReference type="RuleBase" id="RU361174"/>
    </source>
</evidence>
<sequence length="351" mass="38823">MKVLSILAAPLLVSASPLLAERQSTATSIDTLLKGVGKIYFGVSSERAKMPSGKPETAVHDNYGQVTNEYLMKWDQTEKSQGQFTLGPANDLVSWALSNQKSVRGHTLVWGEALPDWVKNINDRAQLTAVIQNHIKTVMVGPNGSWKGKIRSWDVVNEVIDNNGNLKNTHFYQVLGEDYIGIAFRAAREADPSAKLYINDYSLENNTYGQHIGMMKWVNKWIHQDGIPIDGIGSQTHLTSGKGKNTKPPITQPVLTSIAADAADALETALRDLSNIDSKLEVAITELDVVGSSPPVYWKAVQACYHVPRCVGVTTWNLIDAGSDNKALFNQNYDPKDAYYQIRDELRKIQK</sequence>
<dbReference type="EMBL" id="JYNV01000202">
    <property type="protein sequence ID" value="KZM22956.1"/>
    <property type="molecule type" value="Genomic_DNA"/>
</dbReference>
<evidence type="ECO:0000313" key="8">
    <source>
        <dbReference type="Proteomes" id="UP000076837"/>
    </source>
</evidence>
<dbReference type="PROSITE" id="PS51760">
    <property type="entry name" value="GH10_2"/>
    <property type="match status" value="1"/>
</dbReference>
<protein>
    <recommendedName>
        <fullName evidence="6">Beta-xylanase</fullName>
        <ecNumber evidence="6">3.2.1.8</ecNumber>
    </recommendedName>
</protein>
<proteinExistence type="inferred from homology"/>
<dbReference type="Proteomes" id="UP000076837">
    <property type="component" value="Unassembled WGS sequence"/>
</dbReference>
<dbReference type="InterPro" id="IPR001000">
    <property type="entry name" value="GH10_dom"/>
</dbReference>